<keyword evidence="4" id="KW-1185">Reference proteome</keyword>
<accession>A0A2S7L0Z6</accession>
<feature type="domain" description="Outer membrane protein beta-barrel" evidence="2">
    <location>
        <begin position="235"/>
        <end position="416"/>
    </location>
</feature>
<proteinExistence type="predicted"/>
<name>A0A2S7L0Z6_9FLAO</name>
<dbReference type="OrthoDB" id="1113942at2"/>
<dbReference type="Proteomes" id="UP000239522">
    <property type="component" value="Unassembled WGS sequence"/>
</dbReference>
<evidence type="ECO:0000313" key="3">
    <source>
        <dbReference type="EMBL" id="PQB08560.1"/>
    </source>
</evidence>
<protein>
    <recommendedName>
        <fullName evidence="2">Outer membrane protein beta-barrel domain-containing protein</fullName>
    </recommendedName>
</protein>
<gene>
    <name evidence="3" type="ORF">BST83_16585</name>
</gene>
<dbReference type="InterPro" id="IPR025665">
    <property type="entry name" value="Beta-barrel_OMP_2"/>
</dbReference>
<keyword evidence="1" id="KW-0812">Transmembrane</keyword>
<evidence type="ECO:0000313" key="4">
    <source>
        <dbReference type="Proteomes" id="UP000239522"/>
    </source>
</evidence>
<feature type="transmembrane region" description="Helical" evidence="1">
    <location>
        <begin position="41"/>
        <end position="62"/>
    </location>
</feature>
<dbReference type="AlphaFoldDB" id="A0A2S7L0Z6"/>
<evidence type="ECO:0000256" key="1">
    <source>
        <dbReference type="SAM" id="Phobius"/>
    </source>
</evidence>
<organism evidence="3 4">
    <name type="scientific">Polaribacter filamentus</name>
    <dbReference type="NCBI Taxonomy" id="53483"/>
    <lineage>
        <taxon>Bacteria</taxon>
        <taxon>Pseudomonadati</taxon>
        <taxon>Bacteroidota</taxon>
        <taxon>Flavobacteriia</taxon>
        <taxon>Flavobacteriales</taxon>
        <taxon>Flavobacteriaceae</taxon>
    </lineage>
</organism>
<sequence>MKEQKNIDKLFQDKLKAFEATPNEKVWNTTKVKLQTKKRKVLPIWWISSGVAALFILGLLVFPLNDTNIKIEYFPENVVTKSPKEGDEMEIQKEIETVIVQLSKIDKKSSETSTNSKKSITTVTVLEGIFQSNKKEKKPATNNRIKKELQIDKPLNDAISIAQNKKTIVVDKSKENKQEIIERPFDFIKKEPNKSNLKTIDLLETIAENDEEEIEGKLQKKWSVASVFGIIGANSFSKTSPLDSNLDGSTKGDKSISYGVKFSYKINNKWSFQSGIHLQEMQYSNTNIAVVASNIEASNINFNSGNQFVLNSTTRESFDASSLTLNTVSFNGNMRQNFGYIEIPLEIKYNLFQTSKIETHIVTGFSSLFLNKNEVLLNTANFQNRGEANNLNDLNFSGNLGIDFSYFFNKNWSLQLNPMFKTQLNTYTKNSNGFQPYFIAVYTGINYRF</sequence>
<evidence type="ECO:0000259" key="2">
    <source>
        <dbReference type="Pfam" id="PF13568"/>
    </source>
</evidence>
<keyword evidence="1" id="KW-0472">Membrane</keyword>
<keyword evidence="1" id="KW-1133">Transmembrane helix</keyword>
<dbReference type="EMBL" id="MQUA01000013">
    <property type="protein sequence ID" value="PQB08560.1"/>
    <property type="molecule type" value="Genomic_DNA"/>
</dbReference>
<comment type="caution">
    <text evidence="3">The sequence shown here is derived from an EMBL/GenBank/DDBJ whole genome shotgun (WGS) entry which is preliminary data.</text>
</comment>
<dbReference type="RefSeq" id="WP_104810749.1">
    <property type="nucleotide sequence ID" value="NZ_MQUA01000013.1"/>
</dbReference>
<dbReference type="SUPFAM" id="SSF56935">
    <property type="entry name" value="Porins"/>
    <property type="match status" value="1"/>
</dbReference>
<dbReference type="Pfam" id="PF13568">
    <property type="entry name" value="OMP_b-brl_2"/>
    <property type="match status" value="1"/>
</dbReference>
<reference evidence="3 4" key="1">
    <citation type="submission" date="2016-11" db="EMBL/GenBank/DDBJ databases">
        <title>Trade-off between light-utilization and light-protection in marine flavobacteria.</title>
        <authorList>
            <person name="Kumagai Y."/>
        </authorList>
    </citation>
    <scope>NUCLEOTIDE SEQUENCE [LARGE SCALE GENOMIC DNA]</scope>
    <source>
        <strain evidence="3 4">ATCC 700397</strain>
    </source>
</reference>